<name>A0A4V1LFZ0_9BACI</name>
<organism evidence="1 2">
    <name type="scientific">Anaerobacillus alkaliphilus</name>
    <dbReference type="NCBI Taxonomy" id="1548597"/>
    <lineage>
        <taxon>Bacteria</taxon>
        <taxon>Bacillati</taxon>
        <taxon>Bacillota</taxon>
        <taxon>Bacilli</taxon>
        <taxon>Bacillales</taxon>
        <taxon>Bacillaceae</taxon>
        <taxon>Anaerobacillus</taxon>
    </lineage>
</organism>
<dbReference type="OrthoDB" id="2167788at2"/>
<dbReference type="Gene3D" id="1.20.1500.10">
    <property type="entry name" value="YheA/YmcA-like"/>
    <property type="match status" value="1"/>
</dbReference>
<protein>
    <recommendedName>
        <fullName evidence="3">Master regulator for biofilm formation</fullName>
    </recommendedName>
</protein>
<dbReference type="Proteomes" id="UP000290649">
    <property type="component" value="Unassembled WGS sequence"/>
</dbReference>
<comment type="caution">
    <text evidence="1">The sequence shown here is derived from an EMBL/GenBank/DDBJ whole genome shotgun (WGS) entry which is preliminary data.</text>
</comment>
<dbReference type="EMBL" id="QOUX01000046">
    <property type="protein sequence ID" value="RXI97934.1"/>
    <property type="molecule type" value="Genomic_DNA"/>
</dbReference>
<proteinExistence type="predicted"/>
<sequence length="135" mass="15120">MTKTFTKDEIVEKAQEIAKMIAETEEVEFFKQAELQVNENPKIQQLISQIKLAQKEAVNLEHYAKAEALKKAEVKIDALQDELDEIPLVKEFKQSQMEVNGLLQLVATTISNTVTDEIIKSTGGDVLKGTTTKKS</sequence>
<evidence type="ECO:0008006" key="3">
    <source>
        <dbReference type="Google" id="ProtNLM"/>
    </source>
</evidence>
<dbReference type="InterPro" id="IPR010368">
    <property type="entry name" value="Com_YlbF"/>
</dbReference>
<dbReference type="InterPro" id="IPR052767">
    <property type="entry name" value="Bact_com_dev_regulator"/>
</dbReference>
<dbReference type="PIRSF" id="PIRSF021287">
    <property type="entry name" value="Biofilm_formation_YmcA"/>
    <property type="match status" value="1"/>
</dbReference>
<dbReference type="RefSeq" id="WP_129079296.1">
    <property type="nucleotide sequence ID" value="NZ_QOUX01000046.1"/>
</dbReference>
<reference evidence="1 2" key="1">
    <citation type="journal article" date="2019" name="Int. J. Syst. Evol. Microbiol.">
        <title>Anaerobacillus alkaliphilus sp. nov., a novel alkaliphilic and moderately halophilic bacterium.</title>
        <authorList>
            <person name="Borsodi A.K."/>
            <person name="Aszalos J.M."/>
            <person name="Bihari P."/>
            <person name="Nagy I."/>
            <person name="Schumann P."/>
            <person name="Sproer C."/>
            <person name="Kovacs A.L."/>
            <person name="Boka K."/>
            <person name="Dobosy P."/>
            <person name="Ovari M."/>
            <person name="Szili-Kovacs T."/>
            <person name="Toth E."/>
        </authorList>
    </citation>
    <scope>NUCLEOTIDE SEQUENCE [LARGE SCALE GENOMIC DNA]</scope>
    <source>
        <strain evidence="1 2">B16-10</strain>
    </source>
</reference>
<dbReference type="InterPro" id="IPR016783">
    <property type="entry name" value="Biofilm_formation_YmcA"/>
</dbReference>
<evidence type="ECO:0000313" key="2">
    <source>
        <dbReference type="Proteomes" id="UP000290649"/>
    </source>
</evidence>
<dbReference type="InterPro" id="IPR023378">
    <property type="entry name" value="YheA/YmcA-like_dom_sf"/>
</dbReference>
<dbReference type="PANTHER" id="PTHR38448">
    <property type="entry name" value="REGULATORY PROTEIN YLBF-RELATED"/>
    <property type="match status" value="1"/>
</dbReference>
<gene>
    <name evidence="1" type="ORF">DS745_16400</name>
</gene>
<dbReference type="PANTHER" id="PTHR38448:SF1">
    <property type="entry name" value="YLBF FAMILY REGULATOR"/>
    <property type="match status" value="1"/>
</dbReference>
<dbReference type="SUPFAM" id="SSF158622">
    <property type="entry name" value="YheA/YmcA-like"/>
    <property type="match status" value="1"/>
</dbReference>
<accession>A0A4V1LFZ0</accession>
<dbReference type="AlphaFoldDB" id="A0A4V1LFZ0"/>
<evidence type="ECO:0000313" key="1">
    <source>
        <dbReference type="EMBL" id="RXI97934.1"/>
    </source>
</evidence>
<dbReference type="Pfam" id="PF06133">
    <property type="entry name" value="Com_YlbF"/>
    <property type="match status" value="1"/>
</dbReference>
<keyword evidence="2" id="KW-1185">Reference proteome</keyword>